<accession>A0ABV9MTA0</accession>
<organism evidence="1 2">
    <name type="scientific">Enterococcus lemanii</name>
    <dbReference type="NCBI Taxonomy" id="1159752"/>
    <lineage>
        <taxon>Bacteria</taxon>
        <taxon>Bacillati</taxon>
        <taxon>Bacillota</taxon>
        <taxon>Bacilli</taxon>
        <taxon>Lactobacillales</taxon>
        <taxon>Enterococcaceae</taxon>
        <taxon>Enterococcus</taxon>
    </lineage>
</organism>
<dbReference type="Proteomes" id="UP001595969">
    <property type="component" value="Unassembled WGS sequence"/>
</dbReference>
<evidence type="ECO:0000313" key="2">
    <source>
        <dbReference type="Proteomes" id="UP001595969"/>
    </source>
</evidence>
<gene>
    <name evidence="1" type="ORF">ACFO5I_03345</name>
</gene>
<dbReference type="RefSeq" id="WP_204653553.1">
    <property type="nucleotide sequence ID" value="NZ_JAFBFD010000010.1"/>
</dbReference>
<protein>
    <submittedName>
        <fullName evidence="1">Uncharacterized protein</fullName>
    </submittedName>
</protein>
<name>A0ABV9MTA0_9ENTE</name>
<sequence length="94" mass="10620">MQEIQPMTFKELKEVVQQLEALQVSDETKIFLDTGWDSVQEILSGSIQIKPAQSFEITDELNGEVFKGYSLAEKAEKMNATGALEDVIIIEHLY</sequence>
<keyword evidence="2" id="KW-1185">Reference proteome</keyword>
<reference evidence="2" key="1">
    <citation type="journal article" date="2019" name="Int. J. Syst. Evol. Microbiol.">
        <title>The Global Catalogue of Microorganisms (GCM) 10K type strain sequencing project: providing services to taxonomists for standard genome sequencing and annotation.</title>
        <authorList>
            <consortium name="The Broad Institute Genomics Platform"/>
            <consortium name="The Broad Institute Genome Sequencing Center for Infectious Disease"/>
            <person name="Wu L."/>
            <person name="Ma J."/>
        </authorList>
    </citation>
    <scope>NUCLEOTIDE SEQUENCE [LARGE SCALE GENOMIC DNA]</scope>
    <source>
        <strain evidence="2">CGMCC 1.19032</strain>
    </source>
</reference>
<comment type="caution">
    <text evidence="1">The sequence shown here is derived from an EMBL/GenBank/DDBJ whole genome shotgun (WGS) entry which is preliminary data.</text>
</comment>
<evidence type="ECO:0000313" key="1">
    <source>
        <dbReference type="EMBL" id="MFC4718780.1"/>
    </source>
</evidence>
<dbReference type="EMBL" id="JBHSGS010000016">
    <property type="protein sequence ID" value="MFC4718780.1"/>
    <property type="molecule type" value="Genomic_DNA"/>
</dbReference>
<proteinExistence type="predicted"/>